<dbReference type="InterPro" id="IPR000045">
    <property type="entry name" value="Prepilin_IV_endopep_pep"/>
</dbReference>
<comment type="catalytic activity">
    <reaction evidence="9">
        <text>Typically cleaves a -Gly-|-Phe- bond to release an N-terminal, basic peptide of 5-8 residues from type IV prepilin, and then N-methylates the new N-terminal amino group, the methyl donor being S-adenosyl-L-methionine.</text>
        <dbReference type="EC" id="3.4.23.43"/>
    </reaction>
</comment>
<organism evidence="13 14">
    <name type="scientific">Klebsiella grimontii</name>
    <dbReference type="NCBI Taxonomy" id="2058152"/>
    <lineage>
        <taxon>Bacteria</taxon>
        <taxon>Pseudomonadati</taxon>
        <taxon>Pseudomonadota</taxon>
        <taxon>Gammaproteobacteria</taxon>
        <taxon>Enterobacterales</taxon>
        <taxon>Enterobacteriaceae</taxon>
        <taxon>Klebsiella/Raoultella group</taxon>
        <taxon>Klebsiella</taxon>
    </lineage>
</organism>
<evidence type="ECO:0000256" key="4">
    <source>
        <dbReference type="ARBA" id="ARBA00022519"/>
    </source>
</evidence>
<evidence type="ECO:0000313" key="13">
    <source>
        <dbReference type="EMBL" id="SNU33813.1"/>
    </source>
</evidence>
<dbReference type="AlphaFoldDB" id="A0A285AYY7"/>
<dbReference type="GO" id="GO:0006465">
    <property type="term" value="P:signal peptide processing"/>
    <property type="evidence" value="ECO:0007669"/>
    <property type="project" value="TreeGrafter"/>
</dbReference>
<evidence type="ECO:0000256" key="5">
    <source>
        <dbReference type="ARBA" id="ARBA00022692"/>
    </source>
</evidence>
<keyword evidence="9 13" id="KW-0808">Transferase</keyword>
<keyword evidence="9" id="KW-0645">Protease</keyword>
<dbReference type="GO" id="GO:0005886">
    <property type="term" value="C:plasma membrane"/>
    <property type="evidence" value="ECO:0007669"/>
    <property type="project" value="UniProtKB-SubCell"/>
</dbReference>
<keyword evidence="7 10" id="KW-0472">Membrane</keyword>
<dbReference type="EC" id="2.1.1.-" evidence="9"/>
<dbReference type="InterPro" id="IPR010627">
    <property type="entry name" value="Prepilin_pept_A24_N"/>
</dbReference>
<evidence type="ECO:0000313" key="14">
    <source>
        <dbReference type="Proteomes" id="UP000220639"/>
    </source>
</evidence>
<dbReference type="EC" id="3.4.23.43" evidence="9"/>
<keyword evidence="5 9" id="KW-0812">Transmembrane</keyword>
<dbReference type="EMBL" id="FZTC01000014">
    <property type="protein sequence ID" value="SNU33813.1"/>
    <property type="molecule type" value="Genomic_DNA"/>
</dbReference>
<feature type="transmembrane region" description="Helical" evidence="10">
    <location>
        <begin position="117"/>
        <end position="148"/>
    </location>
</feature>
<dbReference type="GO" id="GO:0004190">
    <property type="term" value="F:aspartic-type endopeptidase activity"/>
    <property type="evidence" value="ECO:0007669"/>
    <property type="project" value="UniProtKB-EC"/>
</dbReference>
<dbReference type="Pfam" id="PF01478">
    <property type="entry name" value="Peptidase_A24"/>
    <property type="match status" value="1"/>
</dbReference>
<dbReference type="Pfam" id="PF06750">
    <property type="entry name" value="A24_N_bact"/>
    <property type="match status" value="1"/>
</dbReference>
<evidence type="ECO:0000256" key="9">
    <source>
        <dbReference type="RuleBase" id="RU003794"/>
    </source>
</evidence>
<evidence type="ECO:0000259" key="11">
    <source>
        <dbReference type="Pfam" id="PF01478"/>
    </source>
</evidence>
<evidence type="ECO:0000259" key="12">
    <source>
        <dbReference type="Pfam" id="PF06750"/>
    </source>
</evidence>
<comment type="similarity">
    <text evidence="2 8">Belongs to the peptidase A24 family.</text>
</comment>
<feature type="transmembrane region" description="Helical" evidence="10">
    <location>
        <begin position="154"/>
        <end position="172"/>
    </location>
</feature>
<dbReference type="PANTHER" id="PTHR30487:SF0">
    <property type="entry name" value="PREPILIN LEADER PEPTIDASE_N-METHYLTRANSFERASE-RELATED"/>
    <property type="match status" value="1"/>
</dbReference>
<feature type="transmembrane region" description="Helical" evidence="10">
    <location>
        <begin position="258"/>
        <end position="278"/>
    </location>
</feature>
<dbReference type="GO" id="GO:0008168">
    <property type="term" value="F:methyltransferase activity"/>
    <property type="evidence" value="ECO:0007669"/>
    <property type="project" value="UniProtKB-KW"/>
</dbReference>
<evidence type="ECO:0000256" key="10">
    <source>
        <dbReference type="SAM" id="Phobius"/>
    </source>
</evidence>
<keyword evidence="3" id="KW-1003">Cell membrane</keyword>
<evidence type="ECO:0000256" key="1">
    <source>
        <dbReference type="ARBA" id="ARBA00004429"/>
    </source>
</evidence>
<keyword evidence="9 13" id="KW-0489">Methyltransferase</keyword>
<feature type="transmembrane region" description="Helical" evidence="10">
    <location>
        <begin position="220"/>
        <end position="246"/>
    </location>
</feature>
<dbReference type="InterPro" id="IPR050882">
    <property type="entry name" value="Prepilin_peptidase/N-MTase"/>
</dbReference>
<dbReference type="Proteomes" id="UP000220639">
    <property type="component" value="Unassembled WGS sequence"/>
</dbReference>
<keyword evidence="6 10" id="KW-1133">Transmembrane helix</keyword>
<feature type="domain" description="Prepilin peptidase A24 N-terminal" evidence="12">
    <location>
        <begin position="38"/>
        <end position="123"/>
    </location>
</feature>
<keyword evidence="9" id="KW-0511">Multifunctional enzyme</keyword>
<keyword evidence="4" id="KW-0997">Cell inner membrane</keyword>
<evidence type="ECO:0000256" key="8">
    <source>
        <dbReference type="RuleBase" id="RU003793"/>
    </source>
</evidence>
<dbReference type="Gene3D" id="1.20.120.1220">
    <property type="match status" value="1"/>
</dbReference>
<evidence type="ECO:0000256" key="2">
    <source>
        <dbReference type="ARBA" id="ARBA00005801"/>
    </source>
</evidence>
<keyword evidence="9 13" id="KW-0378">Hydrolase</keyword>
<accession>A0A285AYY7</accession>
<comment type="function">
    <text evidence="9">Plays an essential role in type IV pili and type II pseudopili formation by proteolytically removing the leader sequence from substrate proteins and subsequently monomethylating the alpha-amino group of the newly exposed N-terminal phenylalanine.</text>
</comment>
<reference evidence="14" key="1">
    <citation type="submission" date="2017-08" db="EMBL/GenBank/DDBJ databases">
        <authorList>
            <person name="Brisse S."/>
        </authorList>
    </citation>
    <scope>NUCLEOTIDE SEQUENCE [LARGE SCALE GENOMIC DNA]</scope>
    <source>
        <strain evidence="14">06D021</strain>
    </source>
</reference>
<feature type="transmembrane region" description="Helical" evidence="10">
    <location>
        <begin position="179"/>
        <end position="200"/>
    </location>
</feature>
<protein>
    <recommendedName>
        <fullName evidence="9">Prepilin leader peptidase/N-methyltransferase</fullName>
        <ecNumber evidence="9">2.1.1.-</ecNumber>
        <ecNumber evidence="9">3.4.23.43</ecNumber>
    </recommendedName>
</protein>
<evidence type="ECO:0000256" key="6">
    <source>
        <dbReference type="ARBA" id="ARBA00022989"/>
    </source>
</evidence>
<gene>
    <name evidence="13" type="ORF">KOSB73_210307</name>
</gene>
<sequence>MARRVAIRGEKIMVENIALLPEFAAQYPFLWGSFLFLSGLAFGSFFNVVIHRLPLMMEQAEGINLCFPASFCPQCREPIAWRDNIPLLGFLFLKGRSRCCGQPISPRYPLMELATGALFVLAGYLMAPGVPLLGGLILLSLLLILAAIDAQTQLLPDGLTLPLMWAGLLFNLSATYVPLAEAVVGAMAGYLSLWSVYWVFRLLSGKEALGYGDFKLLAALGAWLGWQALPQTLLLASASGLVWTLLQRLITRQSLQQPLAFGPWLALAGGGIFLWSQIYPPIFPVALR</sequence>
<name>A0A285AYY7_9ENTR</name>
<dbReference type="PANTHER" id="PTHR30487">
    <property type="entry name" value="TYPE 4 PREPILIN-LIKE PROTEINS LEADER PEPTIDE-PROCESSING ENZYME"/>
    <property type="match status" value="1"/>
</dbReference>
<feature type="transmembrane region" description="Helical" evidence="10">
    <location>
        <begin position="29"/>
        <end position="50"/>
    </location>
</feature>
<comment type="subcellular location">
    <subcellularLocation>
        <location evidence="1">Cell inner membrane</location>
        <topology evidence="1">Multi-pass membrane protein</topology>
    </subcellularLocation>
    <subcellularLocation>
        <location evidence="9">Cell membrane</location>
        <topology evidence="9">Multi-pass membrane protein</topology>
    </subcellularLocation>
</comment>
<dbReference type="GO" id="GO:0032259">
    <property type="term" value="P:methylation"/>
    <property type="evidence" value="ECO:0007669"/>
    <property type="project" value="UniProtKB-KW"/>
</dbReference>
<dbReference type="PRINTS" id="PR00864">
    <property type="entry name" value="PREPILNPTASE"/>
</dbReference>
<dbReference type="InterPro" id="IPR014032">
    <property type="entry name" value="Peptidase_A24A_bac"/>
</dbReference>
<evidence type="ECO:0000256" key="7">
    <source>
        <dbReference type="ARBA" id="ARBA00023136"/>
    </source>
</evidence>
<feature type="domain" description="Prepilin type IV endopeptidase peptidase" evidence="11">
    <location>
        <begin position="136"/>
        <end position="245"/>
    </location>
</feature>
<proteinExistence type="inferred from homology"/>
<evidence type="ECO:0000256" key="3">
    <source>
        <dbReference type="ARBA" id="ARBA00022475"/>
    </source>
</evidence>